<gene>
    <name evidence="2" type="ORF">L1857_15000</name>
</gene>
<evidence type="ECO:0000313" key="2">
    <source>
        <dbReference type="EMBL" id="UQS24043.1"/>
    </source>
</evidence>
<name>A0ABY4NVH9_9PSEU</name>
<keyword evidence="1" id="KW-0472">Membrane</keyword>
<evidence type="ECO:0000313" key="3">
    <source>
        <dbReference type="Proteomes" id="UP000830158"/>
    </source>
</evidence>
<keyword evidence="1" id="KW-1133">Transmembrane helix</keyword>
<reference evidence="2" key="1">
    <citation type="submission" date="2022-01" db="EMBL/GenBank/DDBJ databases">
        <title>PSI-footprinting approach for the identification of protein synthesis inhibitor producers.</title>
        <authorList>
            <person name="Handel F."/>
            <person name="Kulik A."/>
            <person name="Wex K.W."/>
            <person name="Berscheid A."/>
            <person name="Saur J.S."/>
            <person name="Winkler A."/>
            <person name="Wibberg D."/>
            <person name="Kalinowski J."/>
            <person name="Broetz-Oesterhelt H."/>
            <person name="Mast Y."/>
        </authorList>
    </citation>
    <scope>NUCLEOTIDE SEQUENCE</scope>
    <source>
        <strain evidence="2">KNN 49.3e</strain>
    </source>
</reference>
<organism evidence="2 3">
    <name type="scientific">Amycolatopsis thermalba</name>
    <dbReference type="NCBI Taxonomy" id="944492"/>
    <lineage>
        <taxon>Bacteria</taxon>
        <taxon>Bacillati</taxon>
        <taxon>Actinomycetota</taxon>
        <taxon>Actinomycetes</taxon>
        <taxon>Pseudonocardiales</taxon>
        <taxon>Pseudonocardiaceae</taxon>
        <taxon>Amycolatopsis</taxon>
    </lineage>
</organism>
<evidence type="ECO:0000256" key="1">
    <source>
        <dbReference type="SAM" id="Phobius"/>
    </source>
</evidence>
<feature type="transmembrane region" description="Helical" evidence="1">
    <location>
        <begin position="105"/>
        <end position="124"/>
    </location>
</feature>
<feature type="transmembrane region" description="Helical" evidence="1">
    <location>
        <begin position="30"/>
        <end position="49"/>
    </location>
</feature>
<feature type="transmembrane region" description="Helical" evidence="1">
    <location>
        <begin position="70"/>
        <end position="93"/>
    </location>
</feature>
<keyword evidence="1" id="KW-0812">Transmembrane</keyword>
<protein>
    <submittedName>
        <fullName evidence="2">Uncharacterized protein</fullName>
    </submittedName>
</protein>
<keyword evidence="3" id="KW-1185">Reference proteome</keyword>
<dbReference type="Proteomes" id="UP000830158">
    <property type="component" value="Chromosome"/>
</dbReference>
<dbReference type="EMBL" id="CP091196">
    <property type="protein sequence ID" value="UQS24043.1"/>
    <property type="molecule type" value="Genomic_DNA"/>
</dbReference>
<proteinExistence type="predicted"/>
<dbReference type="RefSeq" id="WP_162831235.1">
    <property type="nucleotide sequence ID" value="NZ_CP091196.1"/>
</dbReference>
<accession>A0ABY4NVH9</accession>
<sequence>MFLGVPVGLAAVVWIQGSQASHVPEVLAAVAILTGLIFNVFVLLFDLTMRATDKTDPAYQNLMNRLTDELRANISYAVLLGLVLTALLGWLALFTDTSQPLPTPISAVLVAIAVQMLLTISMILKRVRALYRAFRRVGPERIP</sequence>